<keyword evidence="6" id="KW-0472">Membrane</keyword>
<dbReference type="InterPro" id="IPR000160">
    <property type="entry name" value="GGDEF_dom"/>
</dbReference>
<protein>
    <recommendedName>
        <fullName evidence="3">diguanylate cyclase</fullName>
        <ecNumber evidence="3">2.7.7.65</ecNumber>
    </recommendedName>
</protein>
<dbReference type="InterPro" id="IPR029787">
    <property type="entry name" value="Nucleotide_cyclase"/>
</dbReference>
<dbReference type="SUPFAM" id="SSF55073">
    <property type="entry name" value="Nucleotide cyclase"/>
    <property type="match status" value="1"/>
</dbReference>
<gene>
    <name evidence="8" type="ORF">EHN07_14015</name>
</gene>
<evidence type="ECO:0000313" key="8">
    <source>
        <dbReference type="EMBL" id="RPH24772.1"/>
    </source>
</evidence>
<evidence type="ECO:0000256" key="2">
    <source>
        <dbReference type="ARBA" id="ARBA00004665"/>
    </source>
</evidence>
<evidence type="ECO:0000256" key="6">
    <source>
        <dbReference type="SAM" id="Phobius"/>
    </source>
</evidence>
<dbReference type="GO" id="GO:0043709">
    <property type="term" value="P:cell adhesion involved in single-species biofilm formation"/>
    <property type="evidence" value="ECO:0007669"/>
    <property type="project" value="TreeGrafter"/>
</dbReference>
<dbReference type="GO" id="GO:0005525">
    <property type="term" value="F:GTP binding"/>
    <property type="evidence" value="ECO:0007669"/>
    <property type="project" value="UniProtKB-KW"/>
</dbReference>
<feature type="transmembrane region" description="Helical" evidence="6">
    <location>
        <begin position="273"/>
        <end position="294"/>
    </location>
</feature>
<organism evidence="8 9">
    <name type="scientific">Buttiauxella warmboldiae</name>
    <dbReference type="NCBI Taxonomy" id="82993"/>
    <lineage>
        <taxon>Bacteria</taxon>
        <taxon>Pseudomonadati</taxon>
        <taxon>Pseudomonadota</taxon>
        <taxon>Gammaproteobacteria</taxon>
        <taxon>Enterobacterales</taxon>
        <taxon>Enterobacteriaceae</taxon>
        <taxon>Buttiauxella</taxon>
    </lineage>
</organism>
<dbReference type="PROSITE" id="PS50887">
    <property type="entry name" value="GGDEF"/>
    <property type="match status" value="1"/>
</dbReference>
<keyword evidence="4" id="KW-0547">Nucleotide-binding</keyword>
<feature type="transmembrane region" description="Helical" evidence="6">
    <location>
        <begin position="158"/>
        <end position="179"/>
    </location>
</feature>
<evidence type="ECO:0000256" key="1">
    <source>
        <dbReference type="ARBA" id="ARBA00001946"/>
    </source>
</evidence>
<comment type="catalytic activity">
    <reaction evidence="5">
        <text>2 GTP = 3',3'-c-di-GMP + 2 diphosphate</text>
        <dbReference type="Rhea" id="RHEA:24898"/>
        <dbReference type="ChEBI" id="CHEBI:33019"/>
        <dbReference type="ChEBI" id="CHEBI:37565"/>
        <dbReference type="ChEBI" id="CHEBI:58805"/>
        <dbReference type="EC" id="2.7.7.65"/>
    </reaction>
</comment>
<name>A0A3N5E580_9ENTR</name>
<evidence type="ECO:0000256" key="3">
    <source>
        <dbReference type="ARBA" id="ARBA00012528"/>
    </source>
</evidence>
<dbReference type="SMART" id="SM00267">
    <property type="entry name" value="GGDEF"/>
    <property type="match status" value="1"/>
</dbReference>
<dbReference type="InterPro" id="IPR050469">
    <property type="entry name" value="Diguanylate_Cyclase"/>
</dbReference>
<keyword evidence="6" id="KW-0812">Transmembrane</keyword>
<dbReference type="InterPro" id="IPR043128">
    <property type="entry name" value="Rev_trsase/Diguanyl_cyclase"/>
</dbReference>
<dbReference type="Gene3D" id="3.30.70.270">
    <property type="match status" value="1"/>
</dbReference>
<feature type="transmembrane region" description="Helical" evidence="6">
    <location>
        <begin position="199"/>
        <end position="220"/>
    </location>
</feature>
<dbReference type="PANTHER" id="PTHR45138">
    <property type="entry name" value="REGULATORY COMPONENTS OF SENSORY TRANSDUCTION SYSTEM"/>
    <property type="match status" value="1"/>
</dbReference>
<feature type="transmembrane region" description="Helical" evidence="6">
    <location>
        <begin position="120"/>
        <end position="146"/>
    </location>
</feature>
<comment type="caution">
    <text evidence="8">The sequence shown here is derived from an EMBL/GenBank/DDBJ whole genome shotgun (WGS) entry which is preliminary data.</text>
</comment>
<evidence type="ECO:0000259" key="7">
    <source>
        <dbReference type="PROSITE" id="PS50887"/>
    </source>
</evidence>
<dbReference type="OrthoDB" id="9812260at2"/>
<dbReference type="GO" id="GO:0052621">
    <property type="term" value="F:diguanylate cyclase activity"/>
    <property type="evidence" value="ECO:0007669"/>
    <property type="project" value="UniProtKB-EC"/>
</dbReference>
<keyword evidence="9" id="KW-1185">Reference proteome</keyword>
<keyword evidence="6" id="KW-1133">Transmembrane helix</keyword>
<feature type="transmembrane region" description="Helical" evidence="6">
    <location>
        <begin position="20"/>
        <end position="39"/>
    </location>
</feature>
<proteinExistence type="predicted"/>
<dbReference type="Pfam" id="PF00990">
    <property type="entry name" value="GGDEF"/>
    <property type="match status" value="1"/>
</dbReference>
<keyword evidence="4" id="KW-0342">GTP-binding</keyword>
<comment type="cofactor">
    <cofactor evidence="1">
        <name>Mg(2+)</name>
        <dbReference type="ChEBI" id="CHEBI:18420"/>
    </cofactor>
</comment>
<dbReference type="Proteomes" id="UP000268615">
    <property type="component" value="Unassembled WGS sequence"/>
</dbReference>
<feature type="transmembrane region" description="Helical" evidence="6">
    <location>
        <begin position="90"/>
        <end position="108"/>
    </location>
</feature>
<comment type="pathway">
    <text evidence="2">Purine metabolism; 3',5'-cyclic di-GMP biosynthesis.</text>
</comment>
<dbReference type="CDD" id="cd01949">
    <property type="entry name" value="GGDEF"/>
    <property type="match status" value="1"/>
</dbReference>
<feature type="domain" description="GGDEF" evidence="7">
    <location>
        <begin position="335"/>
        <end position="472"/>
    </location>
</feature>
<dbReference type="AlphaFoldDB" id="A0A3N5E580"/>
<dbReference type="PANTHER" id="PTHR45138:SF9">
    <property type="entry name" value="DIGUANYLATE CYCLASE DGCM-RELATED"/>
    <property type="match status" value="1"/>
</dbReference>
<dbReference type="GO" id="GO:0005886">
    <property type="term" value="C:plasma membrane"/>
    <property type="evidence" value="ECO:0007669"/>
    <property type="project" value="TreeGrafter"/>
</dbReference>
<evidence type="ECO:0000313" key="9">
    <source>
        <dbReference type="Proteomes" id="UP000268615"/>
    </source>
</evidence>
<feature type="transmembrane region" description="Helical" evidence="6">
    <location>
        <begin position="232"/>
        <end position="253"/>
    </location>
</feature>
<evidence type="ECO:0000256" key="4">
    <source>
        <dbReference type="ARBA" id="ARBA00023134"/>
    </source>
</evidence>
<dbReference type="NCBIfam" id="TIGR00254">
    <property type="entry name" value="GGDEF"/>
    <property type="match status" value="1"/>
</dbReference>
<dbReference type="EC" id="2.7.7.65" evidence="3"/>
<dbReference type="GO" id="GO:1902201">
    <property type="term" value="P:negative regulation of bacterial-type flagellum-dependent cell motility"/>
    <property type="evidence" value="ECO:0007669"/>
    <property type="project" value="TreeGrafter"/>
</dbReference>
<reference evidence="8 9" key="1">
    <citation type="submission" date="2018-11" db="EMBL/GenBank/DDBJ databases">
        <title>Draft genome sequence of Buttiauxella warmboldiae CCUG 35512.</title>
        <authorList>
            <person name="Salva-Serra F."/>
            <person name="Marathe N."/>
            <person name="Moore E."/>
            <person name="Svensson L."/>
            <person name="Engstrom-Jakobsson H."/>
        </authorList>
    </citation>
    <scope>NUCLEOTIDE SEQUENCE [LARGE SCALE GENOMIC DNA]</scope>
    <source>
        <strain evidence="8 9">CCUG 35512</strain>
    </source>
</reference>
<dbReference type="EMBL" id="RPOH01000061">
    <property type="protein sequence ID" value="RPH24772.1"/>
    <property type="molecule type" value="Genomic_DNA"/>
</dbReference>
<accession>A0A3N5E580</accession>
<evidence type="ECO:0000256" key="5">
    <source>
        <dbReference type="ARBA" id="ARBA00034247"/>
    </source>
</evidence>
<dbReference type="FunFam" id="3.30.70.270:FF:000001">
    <property type="entry name" value="Diguanylate cyclase domain protein"/>
    <property type="match status" value="1"/>
</dbReference>
<sequence>MSRQARLMFFSPEKRLANAIILFVITTLFYFFGASLRLIDELSLFWPLNAVLAAVFVRNPFLNRAAYYFIACGAMVLFDAMTTRWGWQSLVINLSNMVFIIIMARLLLRYSRARDENNWAVNAFNLFYFCLIASVLSSLVGSIGFMGPSGDYRQFLPLFADWFSEQFSTGVLMMPLLLMAKWPQWSKWPAFHLSTLYPLAGTIVSVLASMVIGGAGSLTFPLPALIWCAIRYPLPITALITFLTGGIEITLVAHSMVEMHHNHPLVVNEMFSARLGIATMAICPLIVSVSVDAIKRLIQQTSLRADYDYLTGVYSRSGLYEALKIKAPLMHKPAQKLCVMLLDIDYFKRINDSFGHECGDVVLSAFAAQLSKVVGDNGLVARLGGEEFVVVCSTDSEEQGYGIAEKIRQSTELTAFRYQQQTLFITVSIGLAAMTPEKQTLHDAFNSLLAEADKYLYLSKRNGRNQTSNAAVEELTIDS</sequence>